<sequence length="237" mass="25700">MPKPRDEEDDLFHSEADVEFVDDDAKAKPKRKVAKKKAVKKKVAKKAAPKRTKKVAREPAPESAAPADDQADADDTPETESARPRRPRRKAVAGADVEIAPRKKKPAVPKKTKSSAGGFGAGLGLEDDPATAAAAPTAKPTEDLTAAQKGQTASEEASDQEAQAEKKPVADEYGRPEPLANYVVHVYELGRHKRTIERDFTPEHAEAYAREYSRTAKHYGRSAVAGKKDTQPAKTLD</sequence>
<feature type="region of interest" description="Disordered" evidence="1">
    <location>
        <begin position="22"/>
        <end position="177"/>
    </location>
</feature>
<organism evidence="2 3">
    <name type="scientific">Botrimarina hoheduenensis</name>
    <dbReference type="NCBI Taxonomy" id="2528000"/>
    <lineage>
        <taxon>Bacteria</taxon>
        <taxon>Pseudomonadati</taxon>
        <taxon>Planctomycetota</taxon>
        <taxon>Planctomycetia</taxon>
        <taxon>Pirellulales</taxon>
        <taxon>Lacipirellulaceae</taxon>
        <taxon>Botrimarina</taxon>
    </lineage>
</organism>
<dbReference type="RefSeq" id="WP_146571708.1">
    <property type="nucleotide sequence ID" value="NZ_SJPH01000002.1"/>
</dbReference>
<name>A0A5C5W8L6_9BACT</name>
<dbReference type="AlphaFoldDB" id="A0A5C5W8L6"/>
<feature type="compositionally biased region" description="Basic and acidic residues" evidence="1">
    <location>
        <begin position="163"/>
        <end position="175"/>
    </location>
</feature>
<evidence type="ECO:0000313" key="2">
    <source>
        <dbReference type="EMBL" id="TWT47238.1"/>
    </source>
</evidence>
<feature type="compositionally biased region" description="Basic residues" evidence="1">
    <location>
        <begin position="28"/>
        <end position="54"/>
    </location>
</feature>
<reference evidence="2 3" key="1">
    <citation type="submission" date="2019-02" db="EMBL/GenBank/DDBJ databases">
        <title>Deep-cultivation of Planctomycetes and their phenomic and genomic characterization uncovers novel biology.</title>
        <authorList>
            <person name="Wiegand S."/>
            <person name="Jogler M."/>
            <person name="Boedeker C."/>
            <person name="Pinto D."/>
            <person name="Vollmers J."/>
            <person name="Rivas-Marin E."/>
            <person name="Kohn T."/>
            <person name="Peeters S.H."/>
            <person name="Heuer A."/>
            <person name="Rast P."/>
            <person name="Oberbeckmann S."/>
            <person name="Bunk B."/>
            <person name="Jeske O."/>
            <person name="Meyerdierks A."/>
            <person name="Storesund J.E."/>
            <person name="Kallscheuer N."/>
            <person name="Luecker S."/>
            <person name="Lage O.M."/>
            <person name="Pohl T."/>
            <person name="Merkel B.J."/>
            <person name="Hornburger P."/>
            <person name="Mueller R.-W."/>
            <person name="Bruemmer F."/>
            <person name="Labrenz M."/>
            <person name="Spormann A.M."/>
            <person name="Op Den Camp H."/>
            <person name="Overmann J."/>
            <person name="Amann R."/>
            <person name="Jetten M.S.M."/>
            <person name="Mascher T."/>
            <person name="Medema M.H."/>
            <person name="Devos D.P."/>
            <person name="Kaster A.-K."/>
            <person name="Ovreas L."/>
            <person name="Rohde M."/>
            <person name="Galperin M.Y."/>
            <person name="Jogler C."/>
        </authorList>
    </citation>
    <scope>NUCLEOTIDE SEQUENCE [LARGE SCALE GENOMIC DNA]</scope>
    <source>
        <strain evidence="2 3">Pla111</strain>
    </source>
</reference>
<keyword evidence="3" id="KW-1185">Reference proteome</keyword>
<evidence type="ECO:0000313" key="3">
    <source>
        <dbReference type="Proteomes" id="UP000318995"/>
    </source>
</evidence>
<feature type="compositionally biased region" description="Low complexity" evidence="1">
    <location>
        <begin position="130"/>
        <end position="139"/>
    </location>
</feature>
<dbReference type="OrthoDB" id="292552at2"/>
<dbReference type="EMBL" id="SJPH01000002">
    <property type="protein sequence ID" value="TWT47238.1"/>
    <property type="molecule type" value="Genomic_DNA"/>
</dbReference>
<accession>A0A5C5W8L6</accession>
<feature type="compositionally biased region" description="Basic and acidic residues" evidence="1">
    <location>
        <begin position="226"/>
        <end position="237"/>
    </location>
</feature>
<proteinExistence type="predicted"/>
<feature type="region of interest" description="Disordered" evidence="1">
    <location>
        <begin position="211"/>
        <end position="237"/>
    </location>
</feature>
<comment type="caution">
    <text evidence="2">The sequence shown here is derived from an EMBL/GenBank/DDBJ whole genome shotgun (WGS) entry which is preliminary data.</text>
</comment>
<feature type="compositionally biased region" description="Basic residues" evidence="1">
    <location>
        <begin position="102"/>
        <end position="113"/>
    </location>
</feature>
<evidence type="ECO:0000256" key="1">
    <source>
        <dbReference type="SAM" id="MobiDB-lite"/>
    </source>
</evidence>
<feature type="compositionally biased region" description="Acidic residues" evidence="1">
    <location>
        <begin position="69"/>
        <end position="78"/>
    </location>
</feature>
<gene>
    <name evidence="2" type="ORF">Pla111_08500</name>
</gene>
<protein>
    <submittedName>
        <fullName evidence="2">Uncharacterized protein</fullName>
    </submittedName>
</protein>
<dbReference type="Proteomes" id="UP000318995">
    <property type="component" value="Unassembled WGS sequence"/>
</dbReference>